<dbReference type="InterPro" id="IPR002168">
    <property type="entry name" value="Lipase_GDXG_HIS_AS"/>
</dbReference>
<dbReference type="InterPro" id="IPR019826">
    <property type="entry name" value="Carboxylesterase_B_AS"/>
</dbReference>
<evidence type="ECO:0000256" key="7">
    <source>
        <dbReference type="RuleBase" id="RU361235"/>
    </source>
</evidence>
<dbReference type="HOGENOM" id="CLU_006586_13_2_1"/>
<keyword evidence="4 7" id="KW-0378">Hydrolase</keyword>
<dbReference type="PANTHER" id="PTHR43142:SF1">
    <property type="entry name" value="CARBOXYLIC ESTER HYDROLASE"/>
    <property type="match status" value="1"/>
</dbReference>
<evidence type="ECO:0000256" key="1">
    <source>
        <dbReference type="ARBA" id="ARBA00005964"/>
    </source>
</evidence>
<comment type="similarity">
    <text evidence="1 7">Belongs to the type-B carboxylesterase/lipase family.</text>
</comment>
<dbReference type="InterPro" id="IPR029058">
    <property type="entry name" value="AB_hydrolase_fold"/>
</dbReference>
<evidence type="ECO:0000256" key="3">
    <source>
        <dbReference type="ARBA" id="ARBA00022487"/>
    </source>
</evidence>
<dbReference type="PhylomeDB" id="Q17IF9"/>
<evidence type="ECO:0000256" key="4">
    <source>
        <dbReference type="ARBA" id="ARBA00022801"/>
    </source>
</evidence>
<dbReference type="Proteomes" id="UP000682892">
    <property type="component" value="Unassembled WGS sequence"/>
</dbReference>
<sequence length="579" mass="66601">MIEFIVGVYRLVIGTIIYYLHNRFIRIWTSSPRPTVHVRQGKLRGISTSLPNGTEYHYFKGIPYAKAPVGELRFKPPVPLEKFDTPTVDCAVDRDEFIQPNMFIPFIIRGSEKQLHLNVYTSQLPELLGWNPFLPVMIYIHGGGYVHGSDWTFLHDPKHFVQEGVVVVVISYRLGPFGFLSLPSMGIAGNAGLKDQAMAFRWVKENINQFGGDPENVTIFGESAGSWSTYLHYLSANSRAYFKRAICQSGVVCTDSFFQVEPEEKARKLAKILGYKGCSDLGVYETLMKAPAHLLAKHQHEVADEDEKKLPMNFLFRPVIEQIETEDSIITSSPQQILKQTDTMDMPLITGCTNGEGMLAYFYLRRKNQLDAFITEPERLVPCYLRENKALNLGEVGTQIKQFFFGSRKINKNNNQHLCDLLSDNTFVTTTMINAELLAKYQPRVQHFHYRFTFHGRFDIFKRLQRTGQFEGACHGDDQFYMFDSPMLPNLSLDCDEVKVRNNFVRLWTNFARYGHPTPTSHDSPVWPVAVKHPNADFKEFNMTYLNISRELRVEQNPDKQRHAFWRSMIAQYKADLLS</sequence>
<name>Q17IF9_AEDAE</name>
<dbReference type="EC" id="3.1.1.-" evidence="7"/>
<protein>
    <recommendedName>
        <fullName evidence="7">Carboxylic ester hydrolase</fullName>
        <ecNumber evidence="7">3.1.1.-</ecNumber>
    </recommendedName>
</protein>
<dbReference type="Gene3D" id="3.40.50.1820">
    <property type="entry name" value="alpha/beta hydrolase"/>
    <property type="match status" value="1"/>
</dbReference>
<dbReference type="PANTHER" id="PTHR43142">
    <property type="entry name" value="CARBOXYLIC ESTER HYDROLASE"/>
    <property type="match status" value="1"/>
</dbReference>
<comment type="similarity">
    <text evidence="2">Belongs to the 'GDXG' lipolytic enzyme family.</text>
</comment>
<dbReference type="VEuPathDB" id="VectorBase:AAEL002391"/>
<dbReference type="eggNOG" id="KOG1516">
    <property type="taxonomic scope" value="Eukaryota"/>
</dbReference>
<evidence type="ECO:0000256" key="6">
    <source>
        <dbReference type="ARBA" id="ARBA00023180"/>
    </source>
</evidence>
<proteinExistence type="inferred from homology"/>
<dbReference type="STRING" id="7159.Q17IF9"/>
<dbReference type="Pfam" id="PF00135">
    <property type="entry name" value="COesterase"/>
    <property type="match status" value="1"/>
</dbReference>
<reference evidence="9" key="1">
    <citation type="submission" date="2005-10" db="EMBL/GenBank/DDBJ databases">
        <authorList>
            <person name="Loftus B.J."/>
            <person name="Nene V.M."/>
            <person name="Hannick L.I."/>
            <person name="Bidwell S."/>
            <person name="Haas B."/>
            <person name="Amedeo P."/>
            <person name="Orvis J."/>
            <person name="Wortman J.R."/>
            <person name="White O.R."/>
            <person name="Salzberg S."/>
            <person name="Shumway M."/>
            <person name="Koo H."/>
            <person name="Zhao Y."/>
            <person name="Holmes M."/>
            <person name="Miller J."/>
            <person name="Schatz M."/>
            <person name="Pop M."/>
            <person name="Pai G."/>
            <person name="Utterback T."/>
            <person name="Rogers Y.-H."/>
            <person name="Kravitz S."/>
            <person name="Fraser C.M."/>
        </authorList>
    </citation>
    <scope>NUCLEOTIDE SEQUENCE</scope>
    <source>
        <strain evidence="9">Liverpool</strain>
    </source>
</reference>
<evidence type="ECO:0000256" key="2">
    <source>
        <dbReference type="ARBA" id="ARBA00010515"/>
    </source>
</evidence>
<dbReference type="OrthoDB" id="408631at2759"/>
<dbReference type="InterPro" id="IPR002018">
    <property type="entry name" value="CarbesteraseB"/>
</dbReference>
<feature type="domain" description="Carboxylesterase type B" evidence="8">
    <location>
        <begin position="34"/>
        <end position="566"/>
    </location>
</feature>
<evidence type="ECO:0000313" key="9">
    <source>
        <dbReference type="EMBL" id="EAT46417.1"/>
    </source>
</evidence>
<evidence type="ECO:0000313" key="10">
    <source>
        <dbReference type="Proteomes" id="UP000682892"/>
    </source>
</evidence>
<keyword evidence="3" id="KW-0719">Serine esterase</keyword>
<dbReference type="KEGG" id="aag:5574468"/>
<evidence type="ECO:0000256" key="5">
    <source>
        <dbReference type="ARBA" id="ARBA00023157"/>
    </source>
</evidence>
<dbReference type="GO" id="GO:0052689">
    <property type="term" value="F:carboxylic ester hydrolase activity"/>
    <property type="evidence" value="ECO:0007669"/>
    <property type="project" value="UniProtKB-KW"/>
</dbReference>
<organism evidence="9 10">
    <name type="scientific">Aedes aegypti</name>
    <name type="common">Yellowfever mosquito</name>
    <name type="synonym">Culex aegypti</name>
    <dbReference type="NCBI Taxonomy" id="7159"/>
    <lineage>
        <taxon>Eukaryota</taxon>
        <taxon>Metazoa</taxon>
        <taxon>Ecdysozoa</taxon>
        <taxon>Arthropoda</taxon>
        <taxon>Hexapoda</taxon>
        <taxon>Insecta</taxon>
        <taxon>Pterygota</taxon>
        <taxon>Neoptera</taxon>
        <taxon>Endopterygota</taxon>
        <taxon>Diptera</taxon>
        <taxon>Nematocera</taxon>
        <taxon>Culicoidea</taxon>
        <taxon>Culicidae</taxon>
        <taxon>Culicinae</taxon>
        <taxon>Aedini</taxon>
        <taxon>Aedes</taxon>
        <taxon>Stegomyia</taxon>
    </lineage>
</organism>
<keyword evidence="5" id="KW-1015">Disulfide bond</keyword>
<reference evidence="9" key="2">
    <citation type="journal article" date="2007" name="Science">
        <title>Genome sequence of Aedes aegypti, a major arbovirus vector.</title>
        <authorList>
            <person name="Nene V."/>
            <person name="Wortman J.R."/>
            <person name="Lawson D."/>
            <person name="Haas B."/>
            <person name="Kodira C."/>
            <person name="Tu Z.J."/>
            <person name="Loftus B."/>
            <person name="Xi Z."/>
            <person name="Megy K."/>
            <person name="Grabherr M."/>
            <person name="Ren Q."/>
            <person name="Zdobnov E.M."/>
            <person name="Lobo N.F."/>
            <person name="Campbell K.S."/>
            <person name="Brown S.E."/>
            <person name="Bonaldo M.F."/>
            <person name="Zhu J."/>
            <person name="Sinkins S.P."/>
            <person name="Hogenkamp D.G."/>
            <person name="Amedeo P."/>
            <person name="Arensburger P."/>
            <person name="Atkinson P.W."/>
            <person name="Bidwell S."/>
            <person name="Biedler J."/>
            <person name="Birney E."/>
            <person name="Bruggner R.V."/>
            <person name="Costas J."/>
            <person name="Coy M.R."/>
            <person name="Crabtree J."/>
            <person name="Crawford M."/>
            <person name="Debruyn B."/>
            <person name="Decaprio D."/>
            <person name="Eiglmeier K."/>
            <person name="Eisenstadt E."/>
            <person name="El-Dorry H."/>
            <person name="Gelbart W.M."/>
            <person name="Gomes S.L."/>
            <person name="Hammond M."/>
            <person name="Hannick L.I."/>
            <person name="Hogan J.R."/>
            <person name="Holmes M.H."/>
            <person name="Jaffe D."/>
            <person name="Johnston J.S."/>
            <person name="Kennedy R.C."/>
            <person name="Koo H."/>
            <person name="Kravitz S."/>
            <person name="Kriventseva E.V."/>
            <person name="Kulp D."/>
            <person name="Labutti K."/>
            <person name="Lee E."/>
            <person name="Li S."/>
            <person name="Lovin D.D."/>
            <person name="Mao C."/>
            <person name="Mauceli E."/>
            <person name="Menck C.F."/>
            <person name="Miller J.R."/>
            <person name="Montgomery P."/>
            <person name="Mori A."/>
            <person name="Nascimento A.L."/>
            <person name="Naveira H.F."/>
            <person name="Nusbaum C."/>
            <person name="O'leary S."/>
            <person name="Orvis J."/>
            <person name="Pertea M."/>
            <person name="Quesneville H."/>
            <person name="Reidenbach K.R."/>
            <person name="Rogers Y.H."/>
            <person name="Roth C.W."/>
            <person name="Schneider J.R."/>
            <person name="Schatz M."/>
            <person name="Shumway M."/>
            <person name="Stanke M."/>
            <person name="Stinson E.O."/>
            <person name="Tubio J.M."/>
            <person name="Vanzee J.P."/>
            <person name="Verjovski-Almeida S."/>
            <person name="Werner D."/>
            <person name="White O."/>
            <person name="Wyder S."/>
            <person name="Zeng Q."/>
            <person name="Zhao Q."/>
            <person name="Zhao Y."/>
            <person name="Hill C.A."/>
            <person name="Raikhel A.S."/>
            <person name="Soares M.B."/>
            <person name="Knudson D.L."/>
            <person name="Lee N.H."/>
            <person name="Galagan J."/>
            <person name="Salzberg S.L."/>
            <person name="Paulsen I.T."/>
            <person name="Dimopoulos G."/>
            <person name="Collins F.H."/>
            <person name="Birren B."/>
            <person name="Fraser-Liggett C.M."/>
            <person name="Severson D.W."/>
        </authorList>
    </citation>
    <scope>NUCLEOTIDE SEQUENCE [LARGE SCALE GENOMIC DNA]</scope>
    <source>
        <strain evidence="9">Liverpool</strain>
    </source>
</reference>
<dbReference type="SUPFAM" id="SSF53474">
    <property type="entry name" value="alpha/beta-Hydrolases"/>
    <property type="match status" value="1"/>
</dbReference>
<reference evidence="9" key="3">
    <citation type="submission" date="2012-09" db="EMBL/GenBank/DDBJ databases">
        <authorList>
            <consortium name="VectorBase"/>
        </authorList>
    </citation>
    <scope>NUCLEOTIDE SEQUENCE</scope>
    <source>
        <strain evidence="9">Liverpool</strain>
    </source>
</reference>
<dbReference type="OMA" id="MPLITGC"/>
<dbReference type="PaxDb" id="7159-AAEL002391-PA"/>
<dbReference type="ESTHER" id="aedae-q17if9">
    <property type="family name" value="Carb_B_Arthropoda"/>
</dbReference>
<dbReference type="EMBL" id="CH477240">
    <property type="protein sequence ID" value="EAT46417.1"/>
    <property type="molecule type" value="Genomic_DNA"/>
</dbReference>
<evidence type="ECO:0000259" key="8">
    <source>
        <dbReference type="Pfam" id="PF00135"/>
    </source>
</evidence>
<dbReference type="AlphaFoldDB" id="Q17IF9"/>
<keyword evidence="6" id="KW-0325">Glycoprotein</keyword>
<dbReference type="PROSITE" id="PS01173">
    <property type="entry name" value="LIPASE_GDXG_HIS"/>
    <property type="match status" value="1"/>
</dbReference>
<gene>
    <name evidence="9" type="ORF">AaeL_AAEL002391</name>
</gene>
<accession>Q17IF9</accession>
<feature type="non-terminal residue" evidence="9">
    <location>
        <position position="1"/>
    </location>
</feature>
<dbReference type="PROSITE" id="PS00122">
    <property type="entry name" value="CARBOXYLESTERASE_B_1"/>
    <property type="match status" value="1"/>
</dbReference>